<dbReference type="RefSeq" id="WP_229488395.1">
    <property type="nucleotide sequence ID" value="NZ_JAIVFQ010000060.1"/>
</dbReference>
<protein>
    <submittedName>
        <fullName evidence="1">Uncharacterized protein</fullName>
    </submittedName>
</protein>
<evidence type="ECO:0000313" key="2">
    <source>
        <dbReference type="Proteomes" id="UP001199525"/>
    </source>
</evidence>
<proteinExistence type="predicted"/>
<name>A0ABS8IFM3_9NOSO</name>
<keyword evidence="2" id="KW-1185">Reference proteome</keyword>
<reference evidence="1 2" key="1">
    <citation type="journal article" date="2021" name="Microorganisms">
        <title>Genome Evolution of Filamentous Cyanobacterium Nostoc Species: From Facultative Symbiosis to Free Living.</title>
        <authorList>
            <person name="Huo D."/>
            <person name="Li H."/>
            <person name="Cai F."/>
            <person name="Guo X."/>
            <person name="Qiao Z."/>
            <person name="Wang W."/>
            <person name="Yu G."/>
            <person name="Li R."/>
        </authorList>
    </citation>
    <scope>NUCLEOTIDE SEQUENCE [LARGE SCALE GENOMIC DNA]</scope>
    <source>
        <strain evidence="1 2">CHAB 5714</strain>
    </source>
</reference>
<evidence type="ECO:0000313" key="1">
    <source>
        <dbReference type="EMBL" id="MCC5602856.1"/>
    </source>
</evidence>
<dbReference type="Proteomes" id="UP001199525">
    <property type="component" value="Unassembled WGS sequence"/>
</dbReference>
<sequence>MQWADFLAKEAATHSLSPEQTAAFVERLKTENLGKSEAKLASELNIGAAAFKKRMAEVYEKFAKSYPELATSNSRGKLEKLRACLTAKYNGGQDVRHN</sequence>
<dbReference type="EMBL" id="JAIVFQ010000060">
    <property type="protein sequence ID" value="MCC5602856.1"/>
    <property type="molecule type" value="Genomic_DNA"/>
</dbReference>
<gene>
    <name evidence="1" type="ORF">LC586_27600</name>
</gene>
<comment type="caution">
    <text evidence="1">The sequence shown here is derived from an EMBL/GenBank/DDBJ whole genome shotgun (WGS) entry which is preliminary data.</text>
</comment>
<organism evidence="1 2">
    <name type="scientific">Nostoc favosum CHAB5714</name>
    <dbReference type="NCBI Taxonomy" id="2780399"/>
    <lineage>
        <taxon>Bacteria</taxon>
        <taxon>Bacillati</taxon>
        <taxon>Cyanobacteriota</taxon>
        <taxon>Cyanophyceae</taxon>
        <taxon>Nostocales</taxon>
        <taxon>Nostocaceae</taxon>
        <taxon>Nostoc</taxon>
        <taxon>Nostoc favosum</taxon>
    </lineage>
</organism>
<accession>A0ABS8IFM3</accession>